<protein>
    <submittedName>
        <fullName evidence="6">Glutathione hydrolase 5 proenzyme isoform X1</fullName>
    </submittedName>
</protein>
<keyword evidence="4" id="KW-0812">Transmembrane</keyword>
<dbReference type="RefSeq" id="XP_029024801.1">
    <property type="nucleotide sequence ID" value="XM_029168968.3"/>
</dbReference>
<dbReference type="InterPro" id="IPR043138">
    <property type="entry name" value="GGT_lsub"/>
</dbReference>
<feature type="binding site" evidence="3">
    <location>
        <position position="507"/>
    </location>
    <ligand>
        <name>L-glutamate</name>
        <dbReference type="ChEBI" id="CHEBI:29985"/>
    </ligand>
</feature>
<evidence type="ECO:0000256" key="3">
    <source>
        <dbReference type="PIRSR" id="PIRSR600101-2"/>
    </source>
</evidence>
<dbReference type="Gene3D" id="1.10.246.130">
    <property type="match status" value="1"/>
</dbReference>
<name>A0A6P7NY03_BETSP</name>
<evidence type="ECO:0000313" key="5">
    <source>
        <dbReference type="Proteomes" id="UP000515150"/>
    </source>
</evidence>
<dbReference type="PANTHER" id="PTHR45027:SF2">
    <property type="entry name" value="GAMMA-GLUTAMYLTRANSFERASE 5"/>
    <property type="match status" value="1"/>
</dbReference>
<organism evidence="5 6">
    <name type="scientific">Betta splendens</name>
    <name type="common">Siamese fighting fish</name>
    <dbReference type="NCBI Taxonomy" id="158456"/>
    <lineage>
        <taxon>Eukaryota</taxon>
        <taxon>Metazoa</taxon>
        <taxon>Chordata</taxon>
        <taxon>Craniata</taxon>
        <taxon>Vertebrata</taxon>
        <taxon>Euteleostomi</taxon>
        <taxon>Actinopterygii</taxon>
        <taxon>Neopterygii</taxon>
        <taxon>Teleostei</taxon>
        <taxon>Neoteleostei</taxon>
        <taxon>Acanthomorphata</taxon>
        <taxon>Anabantaria</taxon>
        <taxon>Anabantiformes</taxon>
        <taxon>Anabantoidei</taxon>
        <taxon>Osphronemidae</taxon>
        <taxon>Betta</taxon>
    </lineage>
</organism>
<evidence type="ECO:0000256" key="1">
    <source>
        <dbReference type="ARBA" id="ARBA00009381"/>
    </source>
</evidence>
<feature type="binding site" evidence="3">
    <location>
        <position position="128"/>
    </location>
    <ligand>
        <name>L-glutamate</name>
        <dbReference type="ChEBI" id="CHEBI:29985"/>
    </ligand>
</feature>
<dbReference type="AlphaFoldDB" id="A0A6P7NY03"/>
<dbReference type="Pfam" id="PF01019">
    <property type="entry name" value="G_glu_transpept"/>
    <property type="match status" value="1"/>
</dbReference>
<accession>A0A6P7NY03</accession>
<evidence type="ECO:0000256" key="2">
    <source>
        <dbReference type="PIRSR" id="PIRSR600101-1"/>
    </source>
</evidence>
<dbReference type="UniPathway" id="UPA00204"/>
<dbReference type="InterPro" id="IPR029055">
    <property type="entry name" value="Ntn_hydrolases_N"/>
</dbReference>
<sequence length="601" mass="63792">MSGSGCGFFSSSVPTTRGKMAKTRPWLLCGLVLVGLAVVALLVCLRIVVFVDSGCSSGGFRRAAVSADSLRCSEIGRDMLEQGGSAVDGAIAALLCTSVVNPQSMGIGGGSIVTVRNRTGNVKVYNFRETVPRAFKADLLQDCPASFRLSPGSQWIGVPGELRGYEALHRAHGKLPWAKLFEPTIQLARSGFRMPAYLGAMLESPLVKSHVQNSSLCQVFCNKQRTVLGKGDELRFPALAKTMETIAEQGADAFYTGKIGQDLIQDIKAGGGTLTAEDLKSFRVRVDDAWTVPIGTGLMHLPPPPAGGALLAFIVLLMKEFSLSPKSLEGDQKIQMYHRFIETLKFANAQKKSISDPVFNTKKSALHLLDASFISRVKEAISDGVRDRSHYGRVRPTSDRMGTTHVSVLDEDGLAVSATSTINELFGGATFSPRTGVILNNELTDFCGRADAVTAGTVADAHRGLGASLSLTPSPFTVAGEQPPSSMTPVVLESESGGVLVIGGSGGSMIVPSVALALINHLLLGMNLEEAIAAPIVFVDARNDVNFESGFDKSVIEGLKALGHKVGNWKYFLNVVNAVEKENGCILAVSDQRKMGTAAGY</sequence>
<feature type="active site" description="Nucleophile" evidence="2">
    <location>
        <position position="403"/>
    </location>
</feature>
<dbReference type="PRINTS" id="PR01210">
    <property type="entry name" value="GGTRANSPTASE"/>
</dbReference>
<evidence type="ECO:0000256" key="4">
    <source>
        <dbReference type="SAM" id="Phobius"/>
    </source>
</evidence>
<feature type="binding site" evidence="3">
    <location>
        <begin position="421"/>
        <end position="423"/>
    </location>
    <ligand>
        <name>L-glutamate</name>
        <dbReference type="ChEBI" id="CHEBI:29985"/>
    </ligand>
</feature>
<dbReference type="InterPro" id="IPR000101">
    <property type="entry name" value="GGT_peptidase"/>
</dbReference>
<reference evidence="6" key="1">
    <citation type="submission" date="2025-08" db="UniProtKB">
        <authorList>
            <consortium name="RefSeq"/>
        </authorList>
    </citation>
    <scope>IDENTIFICATION</scope>
</reference>
<gene>
    <name evidence="6" type="primary">ggt5b</name>
</gene>
<dbReference type="Proteomes" id="UP000515150">
    <property type="component" value="Chromosome 12"/>
</dbReference>
<proteinExistence type="inferred from homology"/>
<dbReference type="SUPFAM" id="SSF56235">
    <property type="entry name" value="N-terminal nucleophile aminohydrolases (Ntn hydrolases)"/>
    <property type="match status" value="1"/>
</dbReference>
<dbReference type="GeneID" id="114866792"/>
<dbReference type="KEGG" id="bspl:114866792"/>
<feature type="binding site" evidence="3">
    <location>
        <position position="445"/>
    </location>
    <ligand>
        <name>L-glutamate</name>
        <dbReference type="ChEBI" id="CHEBI:29985"/>
    </ligand>
</feature>
<dbReference type="GO" id="GO:0006751">
    <property type="term" value="P:glutathione catabolic process"/>
    <property type="evidence" value="ECO:0007669"/>
    <property type="project" value="InterPro"/>
</dbReference>
<dbReference type="PANTHER" id="PTHR45027">
    <property type="entry name" value="PUTATIVE GLUTATHIONE HYDROLASE LIGHT CHAIN"/>
    <property type="match status" value="1"/>
</dbReference>
<keyword evidence="4" id="KW-0472">Membrane</keyword>
<dbReference type="GO" id="GO:0036374">
    <property type="term" value="F:glutathione hydrolase activity"/>
    <property type="evidence" value="ECO:0007669"/>
    <property type="project" value="InterPro"/>
</dbReference>
<comment type="similarity">
    <text evidence="1">Belongs to the gamma-glutamyltransferase family.</text>
</comment>
<keyword evidence="4" id="KW-1133">Transmembrane helix</keyword>
<evidence type="ECO:0000313" key="6">
    <source>
        <dbReference type="RefSeq" id="XP_029024801.1"/>
    </source>
</evidence>
<dbReference type="InParanoid" id="A0A6P7NY03"/>
<keyword evidence="5" id="KW-1185">Reference proteome</keyword>
<dbReference type="CTD" id="100333757"/>
<dbReference type="OrthoDB" id="1081007at2759"/>
<feature type="binding site" evidence="3">
    <location>
        <begin position="485"/>
        <end position="486"/>
    </location>
    <ligand>
        <name>L-glutamate</name>
        <dbReference type="ChEBI" id="CHEBI:29985"/>
    </ligand>
</feature>
<keyword evidence="6" id="KW-0378">Hydrolase</keyword>
<dbReference type="Gene3D" id="3.60.20.40">
    <property type="match status" value="1"/>
</dbReference>
<feature type="transmembrane region" description="Helical" evidence="4">
    <location>
        <begin position="26"/>
        <end position="51"/>
    </location>
</feature>
<dbReference type="InterPro" id="IPR043137">
    <property type="entry name" value="GGT_ssub_C"/>
</dbReference>